<dbReference type="VEuPathDB" id="FungiDB:RhiirA1_455094"/>
<evidence type="ECO:0008006" key="5">
    <source>
        <dbReference type="Google" id="ProtNLM"/>
    </source>
</evidence>
<dbReference type="Gene3D" id="3.90.180.10">
    <property type="entry name" value="Medium-chain alcohol dehydrogenases, catalytic domain"/>
    <property type="match status" value="1"/>
</dbReference>
<sequence length="56" mass="6359">MSGTDIERDCEKDFAEWVRTGKIIYKVNIYVGIENIAKGFVNMLSGKNICKAVVKY</sequence>
<comment type="caution">
    <text evidence="1">The sequence shown here is derived from an EMBL/GenBank/DDBJ whole genome shotgun (WGS) entry which is preliminary data.</text>
</comment>
<reference evidence="2 3" key="3">
    <citation type="submission" date="2017-10" db="EMBL/GenBank/DDBJ databases">
        <title>Extensive intraspecific genome diversity in a model arbuscular mycorrhizal fungus.</title>
        <authorList>
            <person name="Chen E.C.H."/>
            <person name="Morin E."/>
            <person name="Baudet D."/>
            <person name="Noel J."/>
            <person name="Ndikumana S."/>
            <person name="Charron P."/>
            <person name="St-Onge C."/>
            <person name="Giorgi J."/>
            <person name="Grigoriev I.V."/>
            <person name="Roux C."/>
            <person name="Martin F.M."/>
            <person name="Corradi N."/>
        </authorList>
    </citation>
    <scope>NUCLEOTIDE SEQUENCE [LARGE SCALE GENOMIC DNA]</scope>
    <source>
        <strain evidence="2 3">A1</strain>
    </source>
</reference>
<accession>A0A2N0PW77</accession>
<dbReference type="AlphaFoldDB" id="A0A2N0PW77"/>
<reference evidence="2 3" key="4">
    <citation type="submission" date="2017-10" db="EMBL/GenBank/DDBJ databases">
        <title>Genome analyses suggest a sexual origin of heterokaryosis in a supposedly ancient asexual fungus.</title>
        <authorList>
            <person name="Corradi N."/>
            <person name="Sedzielewska K."/>
            <person name="Noel J."/>
            <person name="Charron P."/>
            <person name="Farinelli L."/>
            <person name="Marton T."/>
            <person name="Kruger M."/>
            <person name="Pelin A."/>
            <person name="Brachmann A."/>
            <person name="Corradi N."/>
        </authorList>
    </citation>
    <scope>NUCLEOTIDE SEQUENCE [LARGE SCALE GENOMIC DNA]</scope>
    <source>
        <strain evidence="2 3">A1</strain>
    </source>
</reference>
<evidence type="ECO:0000313" key="2">
    <source>
        <dbReference type="EMBL" id="PKC70184.1"/>
    </source>
</evidence>
<evidence type="ECO:0000313" key="4">
    <source>
        <dbReference type="Proteomes" id="UP000232722"/>
    </source>
</evidence>
<gene>
    <name evidence="2" type="ORF">RhiirA1_455094</name>
    <name evidence="1" type="ORF">RhiirA5_413609</name>
</gene>
<dbReference type="EMBL" id="LLXH01000238">
    <property type="protein sequence ID" value="PKC70184.1"/>
    <property type="molecule type" value="Genomic_DNA"/>
</dbReference>
<dbReference type="VEuPathDB" id="FungiDB:FUN_020835"/>
<organism evidence="1 4">
    <name type="scientific">Rhizophagus irregularis</name>
    <dbReference type="NCBI Taxonomy" id="588596"/>
    <lineage>
        <taxon>Eukaryota</taxon>
        <taxon>Fungi</taxon>
        <taxon>Fungi incertae sedis</taxon>
        <taxon>Mucoromycota</taxon>
        <taxon>Glomeromycotina</taxon>
        <taxon>Glomeromycetes</taxon>
        <taxon>Glomerales</taxon>
        <taxon>Glomeraceae</taxon>
        <taxon>Rhizophagus</taxon>
    </lineage>
</organism>
<proteinExistence type="predicted"/>
<evidence type="ECO:0000313" key="1">
    <source>
        <dbReference type="EMBL" id="PKC11026.1"/>
    </source>
</evidence>
<name>A0A2N0PW77_9GLOM</name>
<evidence type="ECO:0000313" key="3">
    <source>
        <dbReference type="Proteomes" id="UP000232688"/>
    </source>
</evidence>
<reference evidence="1 4" key="2">
    <citation type="submission" date="2017-09" db="EMBL/GenBank/DDBJ databases">
        <title>Extensive intraspecific genome diversity in a model arbuscular mycorrhizal fungus.</title>
        <authorList>
            <person name="Chen E.C."/>
            <person name="Morin E."/>
            <person name="Beaudet D."/>
            <person name="Noel J."/>
            <person name="Ndikumana S."/>
            <person name="Charron P."/>
            <person name="St-Onge C."/>
            <person name="Giorgi J."/>
            <person name="Grigoriev I.V."/>
            <person name="Roux C."/>
            <person name="Martin F.M."/>
            <person name="Corradi N."/>
        </authorList>
    </citation>
    <scope>NUCLEOTIDE SEQUENCE [LARGE SCALE GENOMIC DNA]</scope>
    <source>
        <strain evidence="1 4">A5</strain>
    </source>
</reference>
<dbReference type="Proteomes" id="UP000232722">
    <property type="component" value="Unassembled WGS sequence"/>
</dbReference>
<reference evidence="1 4" key="1">
    <citation type="submission" date="2016-04" db="EMBL/GenBank/DDBJ databases">
        <title>Genome analyses suggest a sexual origin of heterokaryosis in a supposedly ancient asexual fungus.</title>
        <authorList>
            <person name="Ropars J."/>
            <person name="Sedzielewska K."/>
            <person name="Noel J."/>
            <person name="Charron P."/>
            <person name="Farinelli L."/>
            <person name="Marton T."/>
            <person name="Kruger M."/>
            <person name="Pelin A."/>
            <person name="Brachmann A."/>
            <person name="Corradi N."/>
        </authorList>
    </citation>
    <scope>NUCLEOTIDE SEQUENCE [LARGE SCALE GENOMIC DNA]</scope>
    <source>
        <strain evidence="1 4">A5</strain>
    </source>
</reference>
<dbReference type="Proteomes" id="UP000232688">
    <property type="component" value="Unassembled WGS sequence"/>
</dbReference>
<dbReference type="EMBL" id="LLXJ01000340">
    <property type="protein sequence ID" value="PKC11026.1"/>
    <property type="molecule type" value="Genomic_DNA"/>
</dbReference>
<dbReference type="Gene3D" id="3.40.50.720">
    <property type="entry name" value="NAD(P)-binding Rossmann-like Domain"/>
    <property type="match status" value="1"/>
</dbReference>
<protein>
    <recommendedName>
        <fullName evidence="5">Alcohol dehydrogenase</fullName>
    </recommendedName>
</protein>